<keyword evidence="1" id="KW-0723">Serine/threonine-protein kinase</keyword>
<feature type="compositionally biased region" description="Pro residues" evidence="6">
    <location>
        <begin position="7"/>
        <end position="18"/>
    </location>
</feature>
<dbReference type="EMBL" id="MU860113">
    <property type="protein sequence ID" value="KAK4238006.1"/>
    <property type="molecule type" value="Genomic_DNA"/>
</dbReference>
<dbReference type="Gene3D" id="1.10.510.10">
    <property type="entry name" value="Transferase(Phosphotransferase) domain 1"/>
    <property type="match status" value="1"/>
</dbReference>
<reference evidence="8" key="1">
    <citation type="journal article" date="2023" name="Mol. Phylogenet. Evol.">
        <title>Genome-scale phylogeny and comparative genomics of the fungal order Sordariales.</title>
        <authorList>
            <person name="Hensen N."/>
            <person name="Bonometti L."/>
            <person name="Westerberg I."/>
            <person name="Brannstrom I.O."/>
            <person name="Guillou S."/>
            <person name="Cros-Aarteil S."/>
            <person name="Calhoun S."/>
            <person name="Haridas S."/>
            <person name="Kuo A."/>
            <person name="Mondo S."/>
            <person name="Pangilinan J."/>
            <person name="Riley R."/>
            <person name="LaButti K."/>
            <person name="Andreopoulos B."/>
            <person name="Lipzen A."/>
            <person name="Chen C."/>
            <person name="Yan M."/>
            <person name="Daum C."/>
            <person name="Ng V."/>
            <person name="Clum A."/>
            <person name="Steindorff A."/>
            <person name="Ohm R.A."/>
            <person name="Martin F."/>
            <person name="Silar P."/>
            <person name="Natvig D.O."/>
            <person name="Lalanne C."/>
            <person name="Gautier V."/>
            <person name="Ament-Velasquez S.L."/>
            <person name="Kruys A."/>
            <person name="Hutchinson M.I."/>
            <person name="Powell A.J."/>
            <person name="Barry K."/>
            <person name="Miller A.N."/>
            <person name="Grigoriev I.V."/>
            <person name="Debuchy R."/>
            <person name="Gladieux P."/>
            <person name="Hiltunen Thoren M."/>
            <person name="Johannesson H."/>
        </authorList>
    </citation>
    <scope>NUCLEOTIDE SEQUENCE</scope>
    <source>
        <strain evidence="8">CBS 532.94</strain>
    </source>
</reference>
<gene>
    <name evidence="8" type="ORF">C8A03DRAFT_15491</name>
</gene>
<dbReference type="InterPro" id="IPR011009">
    <property type="entry name" value="Kinase-like_dom_sf"/>
</dbReference>
<protein>
    <recommendedName>
        <fullName evidence="7">Protein kinase domain-containing protein</fullName>
    </recommendedName>
</protein>
<evidence type="ECO:0000256" key="5">
    <source>
        <dbReference type="ARBA" id="ARBA00022840"/>
    </source>
</evidence>
<comment type="caution">
    <text evidence="8">The sequence shown here is derived from an EMBL/GenBank/DDBJ whole genome shotgun (WGS) entry which is preliminary data.</text>
</comment>
<evidence type="ECO:0000256" key="2">
    <source>
        <dbReference type="ARBA" id="ARBA00022679"/>
    </source>
</evidence>
<evidence type="ECO:0000256" key="1">
    <source>
        <dbReference type="ARBA" id="ARBA00022527"/>
    </source>
</evidence>
<dbReference type="Pfam" id="PF06293">
    <property type="entry name" value="Kdo"/>
    <property type="match status" value="1"/>
</dbReference>
<keyword evidence="2" id="KW-0808">Transferase</keyword>
<dbReference type="PANTHER" id="PTHR45646">
    <property type="entry name" value="SERINE/THREONINE-PROTEIN KINASE DOA-RELATED"/>
    <property type="match status" value="1"/>
</dbReference>
<name>A0AAN7H6Z3_9PEZI</name>
<sequence length="459" mass="51922">MAESKEPPPPYSPPPYSPTPLEEVSTPKKPVYKAVSHGDFENLEDYAPGGYCPVVLGDKFVTESGTIRHIVLAKLGYGPSSTVWLVKREANTPPTISNPTNPSFHALKILRAELSVRDKHNVIVPEQQPGYQMMRRLEQVGWRCHAHPNMIQIQSSFTRRSPNGQHCCYLLPLLGLSLDRCLNSLDGKQRHRICKQLAHVVNYLHTFAVCHGDLSPQHVLFRIPGAFDNLRLRREDDLDRFLGPHCSQRVEMADGSALSQHAPRVVYEPARFTGISMPALRDVALVGFGKAFATFRTPPTLHCPIPIYPPEVLFGQPPSTKSDIWQLGCLFFKIHTGSFPFLTQTSGLSLDSSYERLVWSAVQYLGPVPNSWKSQYRCDLYNDLIPPGQMDRQDLECWFDAEQPTKSLEDRLKEAKHLGPKWKRNRIARLLSMMFAWEPSQRPSAGSVWRQLSDPPLEN</sequence>
<dbReference type="SMART" id="SM00220">
    <property type="entry name" value="S_TKc"/>
    <property type="match status" value="1"/>
</dbReference>
<dbReference type="GO" id="GO:0043484">
    <property type="term" value="P:regulation of RNA splicing"/>
    <property type="evidence" value="ECO:0007669"/>
    <property type="project" value="TreeGrafter"/>
</dbReference>
<evidence type="ECO:0000313" key="9">
    <source>
        <dbReference type="Proteomes" id="UP001303760"/>
    </source>
</evidence>
<feature type="domain" description="Protein kinase" evidence="7">
    <location>
        <begin position="69"/>
        <end position="457"/>
    </location>
</feature>
<dbReference type="InterPro" id="IPR000719">
    <property type="entry name" value="Prot_kinase_dom"/>
</dbReference>
<reference evidence="8" key="2">
    <citation type="submission" date="2023-05" db="EMBL/GenBank/DDBJ databases">
        <authorList>
            <consortium name="Lawrence Berkeley National Laboratory"/>
            <person name="Steindorff A."/>
            <person name="Hensen N."/>
            <person name="Bonometti L."/>
            <person name="Westerberg I."/>
            <person name="Brannstrom I.O."/>
            <person name="Guillou S."/>
            <person name="Cros-Aarteil S."/>
            <person name="Calhoun S."/>
            <person name="Haridas S."/>
            <person name="Kuo A."/>
            <person name="Mondo S."/>
            <person name="Pangilinan J."/>
            <person name="Riley R."/>
            <person name="Labutti K."/>
            <person name="Andreopoulos B."/>
            <person name="Lipzen A."/>
            <person name="Chen C."/>
            <person name="Yanf M."/>
            <person name="Daum C."/>
            <person name="Ng V."/>
            <person name="Clum A."/>
            <person name="Ohm R."/>
            <person name="Martin F."/>
            <person name="Silar P."/>
            <person name="Natvig D."/>
            <person name="Lalanne C."/>
            <person name="Gautier V."/>
            <person name="Ament-Velasquez S.L."/>
            <person name="Kruys A."/>
            <person name="Hutchinson M.I."/>
            <person name="Powell A.J."/>
            <person name="Barry K."/>
            <person name="Miller A.N."/>
            <person name="Grigoriev I.V."/>
            <person name="Debuchy R."/>
            <person name="Gladieux P."/>
            <person name="Thoren M.H."/>
            <person name="Johannesson H."/>
        </authorList>
    </citation>
    <scope>NUCLEOTIDE SEQUENCE</scope>
    <source>
        <strain evidence="8">CBS 532.94</strain>
    </source>
</reference>
<dbReference type="GO" id="GO:0005524">
    <property type="term" value="F:ATP binding"/>
    <property type="evidence" value="ECO:0007669"/>
    <property type="project" value="UniProtKB-KW"/>
</dbReference>
<organism evidence="8 9">
    <name type="scientific">Achaetomium macrosporum</name>
    <dbReference type="NCBI Taxonomy" id="79813"/>
    <lineage>
        <taxon>Eukaryota</taxon>
        <taxon>Fungi</taxon>
        <taxon>Dikarya</taxon>
        <taxon>Ascomycota</taxon>
        <taxon>Pezizomycotina</taxon>
        <taxon>Sordariomycetes</taxon>
        <taxon>Sordariomycetidae</taxon>
        <taxon>Sordariales</taxon>
        <taxon>Chaetomiaceae</taxon>
        <taxon>Achaetomium</taxon>
    </lineage>
</organism>
<dbReference type="PANTHER" id="PTHR45646:SF11">
    <property type="entry name" value="SERINE_THREONINE-PROTEIN KINASE DOA"/>
    <property type="match status" value="1"/>
</dbReference>
<dbReference type="GO" id="GO:0004674">
    <property type="term" value="F:protein serine/threonine kinase activity"/>
    <property type="evidence" value="ECO:0007669"/>
    <property type="project" value="UniProtKB-KW"/>
</dbReference>
<dbReference type="GO" id="GO:0005634">
    <property type="term" value="C:nucleus"/>
    <property type="evidence" value="ECO:0007669"/>
    <property type="project" value="TreeGrafter"/>
</dbReference>
<dbReference type="Proteomes" id="UP001303760">
    <property type="component" value="Unassembled WGS sequence"/>
</dbReference>
<accession>A0AAN7H6Z3</accession>
<feature type="region of interest" description="Disordered" evidence="6">
    <location>
        <begin position="1"/>
        <end position="26"/>
    </location>
</feature>
<dbReference type="AlphaFoldDB" id="A0AAN7H6Z3"/>
<keyword evidence="9" id="KW-1185">Reference proteome</keyword>
<dbReference type="Gene3D" id="3.30.200.20">
    <property type="entry name" value="Phosphorylase Kinase, domain 1"/>
    <property type="match status" value="1"/>
</dbReference>
<keyword evidence="4" id="KW-0418">Kinase</keyword>
<evidence type="ECO:0000256" key="4">
    <source>
        <dbReference type="ARBA" id="ARBA00022777"/>
    </source>
</evidence>
<keyword evidence="5" id="KW-0067">ATP-binding</keyword>
<evidence type="ECO:0000313" key="8">
    <source>
        <dbReference type="EMBL" id="KAK4238006.1"/>
    </source>
</evidence>
<proteinExistence type="predicted"/>
<dbReference type="InterPro" id="IPR051175">
    <property type="entry name" value="CLK_kinases"/>
</dbReference>
<dbReference type="PROSITE" id="PS50011">
    <property type="entry name" value="PROTEIN_KINASE_DOM"/>
    <property type="match status" value="1"/>
</dbReference>
<dbReference type="SUPFAM" id="SSF56112">
    <property type="entry name" value="Protein kinase-like (PK-like)"/>
    <property type="match status" value="1"/>
</dbReference>
<evidence type="ECO:0000256" key="3">
    <source>
        <dbReference type="ARBA" id="ARBA00022741"/>
    </source>
</evidence>
<keyword evidence="3" id="KW-0547">Nucleotide-binding</keyword>
<evidence type="ECO:0000256" key="6">
    <source>
        <dbReference type="SAM" id="MobiDB-lite"/>
    </source>
</evidence>
<evidence type="ECO:0000259" key="7">
    <source>
        <dbReference type="PROSITE" id="PS50011"/>
    </source>
</evidence>